<organism evidence="2 3">
    <name type="scientific">Acinetobacter johnsonii</name>
    <dbReference type="NCBI Taxonomy" id="40214"/>
    <lineage>
        <taxon>Bacteria</taxon>
        <taxon>Pseudomonadati</taxon>
        <taxon>Pseudomonadota</taxon>
        <taxon>Gammaproteobacteria</taxon>
        <taxon>Moraxellales</taxon>
        <taxon>Moraxellaceae</taxon>
        <taxon>Acinetobacter</taxon>
    </lineage>
</organism>
<dbReference type="EMBL" id="UFRV01000006">
    <property type="protein sequence ID" value="SUT91039.1"/>
    <property type="molecule type" value="Genomic_DNA"/>
</dbReference>
<dbReference type="Proteomes" id="UP000254227">
    <property type="component" value="Unassembled WGS sequence"/>
</dbReference>
<reference evidence="2 3" key="1">
    <citation type="submission" date="2018-06" db="EMBL/GenBank/DDBJ databases">
        <authorList>
            <consortium name="Pathogen Informatics"/>
            <person name="Doyle S."/>
        </authorList>
    </citation>
    <scope>NUCLEOTIDE SEQUENCE [LARGE SCALE GENOMIC DNA]</scope>
    <source>
        <strain evidence="2 3">NCTC10308</strain>
    </source>
</reference>
<evidence type="ECO:0000313" key="2">
    <source>
        <dbReference type="EMBL" id="SUT91039.1"/>
    </source>
</evidence>
<name>A0A380TU13_ACIJO</name>
<protein>
    <recommendedName>
        <fullName evidence="4">Flagellar biosynthesis protein</fullName>
    </recommendedName>
</protein>
<feature type="signal peptide" evidence="1">
    <location>
        <begin position="1"/>
        <end position="21"/>
    </location>
</feature>
<gene>
    <name evidence="2" type="ORF">NCTC10308_00373</name>
</gene>
<sequence length="222" mass="24168">MKRSSMLLAMGLLITTLSGCATSRGLIQVPATNTSASSQEVSSSKKAIIALVEDNRTFQDKPTTPDIPSLKDGLAKATIEEKAKAVARKRNGYGKALGDILLEKETVSELLQKRTTHALKQSGYEVIADNETNRANADLILTIKINKFWSWFQPGFASIKIHSEIDTNVVNAKDLNTAPLHIYSKVTKSAQIANGTKWVENIDGVLDDYESKLISALPKANP</sequence>
<dbReference type="PROSITE" id="PS51257">
    <property type="entry name" value="PROKAR_LIPOPROTEIN"/>
    <property type="match status" value="1"/>
</dbReference>
<evidence type="ECO:0000313" key="3">
    <source>
        <dbReference type="Proteomes" id="UP000254227"/>
    </source>
</evidence>
<feature type="chain" id="PRO_5016988222" description="Flagellar biosynthesis protein" evidence="1">
    <location>
        <begin position="22"/>
        <end position="222"/>
    </location>
</feature>
<accession>A0A380TU13</accession>
<proteinExistence type="predicted"/>
<dbReference type="AlphaFoldDB" id="A0A380TU13"/>
<keyword evidence="1" id="KW-0732">Signal</keyword>
<evidence type="ECO:0008006" key="4">
    <source>
        <dbReference type="Google" id="ProtNLM"/>
    </source>
</evidence>
<evidence type="ECO:0000256" key="1">
    <source>
        <dbReference type="SAM" id="SignalP"/>
    </source>
</evidence>